<gene>
    <name evidence="5" type="ORF">N6G96_04505</name>
</gene>
<dbReference type="InterPro" id="IPR002547">
    <property type="entry name" value="tRNA-bd_dom"/>
</dbReference>
<evidence type="ECO:0000313" key="5">
    <source>
        <dbReference type="EMBL" id="WPC22454.1"/>
    </source>
</evidence>
<dbReference type="NCBIfam" id="NF045760">
    <property type="entry name" value="YtpR"/>
    <property type="match status" value="1"/>
</dbReference>
<dbReference type="SUPFAM" id="SSF50249">
    <property type="entry name" value="Nucleic acid-binding proteins"/>
    <property type="match status" value="1"/>
</dbReference>
<dbReference type="InterPro" id="IPR027855">
    <property type="entry name" value="DUF4479"/>
</dbReference>
<dbReference type="Proteomes" id="UP001302696">
    <property type="component" value="Chromosome"/>
</dbReference>
<dbReference type="InterPro" id="IPR037154">
    <property type="entry name" value="YtpR-like_sf"/>
</dbReference>
<accession>A0ABZ0Q6X8</accession>
<evidence type="ECO:0000256" key="3">
    <source>
        <dbReference type="PROSITE-ProRule" id="PRU00209"/>
    </source>
</evidence>
<dbReference type="RefSeq" id="WP_063697159.1">
    <property type="nucleotide sequence ID" value="NZ_BBIM01000024.1"/>
</dbReference>
<evidence type="ECO:0000256" key="2">
    <source>
        <dbReference type="ARBA" id="ARBA00022884"/>
    </source>
</evidence>
<keyword evidence="1 3" id="KW-0820">tRNA-binding</keyword>
<dbReference type="InterPro" id="IPR033714">
    <property type="entry name" value="tRNA_bind_bactPheRS"/>
</dbReference>
<dbReference type="Pfam" id="PF01588">
    <property type="entry name" value="tRNA_bind"/>
    <property type="match status" value="1"/>
</dbReference>
<evidence type="ECO:0000259" key="4">
    <source>
        <dbReference type="PROSITE" id="PS50886"/>
    </source>
</evidence>
<name>A0ABZ0Q6X8_9LACO</name>
<dbReference type="PROSITE" id="PS50886">
    <property type="entry name" value="TRBD"/>
    <property type="match status" value="1"/>
</dbReference>
<dbReference type="Gene3D" id="2.40.50.140">
    <property type="entry name" value="Nucleic acid-binding proteins"/>
    <property type="match status" value="1"/>
</dbReference>
<keyword evidence="6" id="KW-1185">Reference proteome</keyword>
<sequence>MLISSYNPNELGDTLICILNPDSDTQVTETKKNVTRIFDAETNKTLGFNFANVSQQLGEISVNGQIFLSKDQVKTLNAYLQEAGFEAELEADLEPKFIIGYVSSTEPHPDSDHLLVTQTLVDHDQKVQLVSGSPNMKAKIKVVVAKVGAMMPNGLIIWPGSLRGVKSDGMICSARELGLPNAPQKKGALILPESDDVFKVGEAFDFTQGAKLFQPSDK</sequence>
<evidence type="ECO:0000256" key="1">
    <source>
        <dbReference type="ARBA" id="ARBA00022555"/>
    </source>
</evidence>
<dbReference type="CDD" id="cd02796">
    <property type="entry name" value="tRNA_bind_bactPheRS"/>
    <property type="match status" value="1"/>
</dbReference>
<feature type="domain" description="TRNA-binding" evidence="4">
    <location>
        <begin position="91"/>
        <end position="205"/>
    </location>
</feature>
<protein>
    <submittedName>
        <fullName evidence="5">DUF4479 and tRNA-binding domain-containing protein</fullName>
    </submittedName>
</protein>
<dbReference type="Gene3D" id="3.30.1940.10">
    <property type="entry name" value="YtpR-like"/>
    <property type="match status" value="1"/>
</dbReference>
<keyword evidence="2 3" id="KW-0694">RNA-binding</keyword>
<dbReference type="Pfam" id="PF14794">
    <property type="entry name" value="DUF4479"/>
    <property type="match status" value="1"/>
</dbReference>
<proteinExistence type="predicted"/>
<evidence type="ECO:0000313" key="6">
    <source>
        <dbReference type="Proteomes" id="UP001302696"/>
    </source>
</evidence>
<dbReference type="InterPro" id="IPR012340">
    <property type="entry name" value="NA-bd_OB-fold"/>
</dbReference>
<organism evidence="5 6">
    <name type="scientific">Pediococcus inopinatus</name>
    <dbReference type="NCBI Taxonomy" id="114090"/>
    <lineage>
        <taxon>Bacteria</taxon>
        <taxon>Bacillati</taxon>
        <taxon>Bacillota</taxon>
        <taxon>Bacilli</taxon>
        <taxon>Lactobacillales</taxon>
        <taxon>Lactobacillaceae</taxon>
        <taxon>Pediococcus</taxon>
    </lineage>
</organism>
<reference evidence="6" key="1">
    <citation type="submission" date="2024-06" db="EMBL/GenBank/DDBJ databases">
        <authorList>
            <person name="Chang H.C."/>
            <person name="Mun S.Y."/>
        </authorList>
    </citation>
    <scope>NUCLEOTIDE SEQUENCE [LARGE SCALE GENOMIC DNA]</scope>
    <source>
        <strain evidence="6">KT1</strain>
    </source>
</reference>
<dbReference type="EMBL" id="CP104778">
    <property type="protein sequence ID" value="WPC22454.1"/>
    <property type="molecule type" value="Genomic_DNA"/>
</dbReference>